<protein>
    <submittedName>
        <fullName evidence="2">Uncharacterized protein</fullName>
    </submittedName>
</protein>
<keyword evidence="1" id="KW-1133">Transmembrane helix</keyword>
<dbReference type="AlphaFoldDB" id="A0A017SD81"/>
<proteinExistence type="predicted"/>
<reference evidence="3" key="1">
    <citation type="journal article" date="2014" name="Nat. Commun.">
        <title>Genomic adaptations of the halophilic Dead Sea filamentous fungus Eurotium rubrum.</title>
        <authorList>
            <person name="Kis-Papo T."/>
            <person name="Weig A.R."/>
            <person name="Riley R."/>
            <person name="Persoh D."/>
            <person name="Salamov A."/>
            <person name="Sun H."/>
            <person name="Lipzen A."/>
            <person name="Wasser S.P."/>
            <person name="Rambold G."/>
            <person name="Grigoriev I.V."/>
            <person name="Nevo E."/>
        </authorList>
    </citation>
    <scope>NUCLEOTIDE SEQUENCE [LARGE SCALE GENOMIC DNA]</scope>
    <source>
        <strain evidence="3">CBS 135680</strain>
    </source>
</reference>
<dbReference type="RefSeq" id="XP_040638449.1">
    <property type="nucleotide sequence ID" value="XM_040780206.1"/>
</dbReference>
<evidence type="ECO:0000256" key="1">
    <source>
        <dbReference type="SAM" id="Phobius"/>
    </source>
</evidence>
<sequence length="134" mass="15185">MSTEAIIALLALFIACVPGVRFLVSHRQRITQWWNRARDNYEFGNESEHLPISNAQYNIYSTAQSNPSHTRINRNNLPPNGPWLPVSTLETYYPTLPLNNPIFSPPSHREIRIINVSQTTQVLAGPGKIDTHLP</sequence>
<name>A0A017SD81_ASPRC</name>
<evidence type="ECO:0000313" key="3">
    <source>
        <dbReference type="Proteomes" id="UP000019804"/>
    </source>
</evidence>
<dbReference type="GeneID" id="63695330"/>
<dbReference type="Proteomes" id="UP000019804">
    <property type="component" value="Unassembled WGS sequence"/>
</dbReference>
<dbReference type="HOGENOM" id="CLU_1895748_0_0_1"/>
<organism evidence="2 3">
    <name type="scientific">Aspergillus ruber (strain CBS 135680)</name>
    <dbReference type="NCBI Taxonomy" id="1388766"/>
    <lineage>
        <taxon>Eukaryota</taxon>
        <taxon>Fungi</taxon>
        <taxon>Dikarya</taxon>
        <taxon>Ascomycota</taxon>
        <taxon>Pezizomycotina</taxon>
        <taxon>Eurotiomycetes</taxon>
        <taxon>Eurotiomycetidae</taxon>
        <taxon>Eurotiales</taxon>
        <taxon>Aspergillaceae</taxon>
        <taxon>Aspergillus</taxon>
        <taxon>Aspergillus subgen. Aspergillus</taxon>
    </lineage>
</organism>
<accession>A0A017SD81</accession>
<dbReference type="EMBL" id="KK088425">
    <property type="protein sequence ID" value="EYE94761.1"/>
    <property type="molecule type" value="Genomic_DNA"/>
</dbReference>
<feature type="transmembrane region" description="Helical" evidence="1">
    <location>
        <begin position="6"/>
        <end position="24"/>
    </location>
</feature>
<keyword evidence="1" id="KW-0472">Membrane</keyword>
<gene>
    <name evidence="2" type="ORF">EURHEDRAFT_403299</name>
</gene>
<evidence type="ECO:0000313" key="2">
    <source>
        <dbReference type="EMBL" id="EYE94761.1"/>
    </source>
</evidence>
<keyword evidence="1" id="KW-0812">Transmembrane</keyword>
<keyword evidence="3" id="KW-1185">Reference proteome</keyword>